<name>G4TIJ3_SERID</name>
<accession>G4TIJ3</accession>
<keyword evidence="3" id="KW-1185">Reference proteome</keyword>
<protein>
    <submittedName>
        <fullName evidence="2">Uncharacterized protein</fullName>
    </submittedName>
</protein>
<comment type="caution">
    <text evidence="2">The sequence shown here is derived from an EMBL/GenBank/DDBJ whole genome shotgun (WGS) entry which is preliminary data.</text>
</comment>
<feature type="coiled-coil region" evidence="1">
    <location>
        <begin position="23"/>
        <end position="68"/>
    </location>
</feature>
<dbReference type="Gene3D" id="3.80.10.10">
    <property type="entry name" value="Ribonuclease Inhibitor"/>
    <property type="match status" value="1"/>
</dbReference>
<sequence length="523" mass="60722">MDSEPSPPRRQYPTETLPNAREIAAARRDLRADEEALARLKALEKEALAELEVKKKQIQEQISVYHTRRDAIRENRRQTLSYLAPIRRLPLEIYREIFLASGLSDYTGKIPWTIASVCRIWRKMALDFPNLWSTIRFRGTVLSSPDIIRIWVDRSGNSVPLDIDIEIGRRRTRSSGPRMISSYMRPRHLFDRSSYPDDGTVQRALQWGHVAFYYLLTQKHRWRSFAFESLDVPVEALEYIQGPFPLLEEFRVQCGDHYFRPSSWQWFLCKSNGDATPVLRKLTLDHVNFSWSSPVFRDLTTLRIHSPSQVTYHPNLATLDSVFGILRENPNLQKAHRNSVTLMQYLKLASLRTVNLKFEVPQSTDFGEKFSDLLRRSDLPAITGMSIQHPYRIHEASLGYFECLEDLEELTVSRIPLEDLLLTLDGPSADGSLICPNLTKLTLQHCPGRRDMDTILPRLINFVDRRTTSATRGLKKKLQVLKIIHCGCIITPDTHNWLKRRLREFKSDEMKLMSITPLDYEVF</sequence>
<evidence type="ECO:0000313" key="2">
    <source>
        <dbReference type="EMBL" id="CCA71137.1"/>
    </source>
</evidence>
<organism evidence="2 3">
    <name type="scientific">Serendipita indica (strain DSM 11827)</name>
    <name type="common">Root endophyte fungus</name>
    <name type="synonym">Piriformospora indica</name>
    <dbReference type="NCBI Taxonomy" id="1109443"/>
    <lineage>
        <taxon>Eukaryota</taxon>
        <taxon>Fungi</taxon>
        <taxon>Dikarya</taxon>
        <taxon>Basidiomycota</taxon>
        <taxon>Agaricomycotina</taxon>
        <taxon>Agaricomycetes</taxon>
        <taxon>Sebacinales</taxon>
        <taxon>Serendipitaceae</taxon>
        <taxon>Serendipita</taxon>
    </lineage>
</organism>
<reference evidence="2 3" key="1">
    <citation type="journal article" date="2011" name="PLoS Pathog.">
        <title>Endophytic Life Strategies Decoded by Genome and Transcriptome Analyses of the Mutualistic Root Symbiont Piriformospora indica.</title>
        <authorList>
            <person name="Zuccaro A."/>
            <person name="Lahrmann U."/>
            <person name="Guldener U."/>
            <person name="Langen G."/>
            <person name="Pfiffi S."/>
            <person name="Biedenkopf D."/>
            <person name="Wong P."/>
            <person name="Samans B."/>
            <person name="Grimm C."/>
            <person name="Basiewicz M."/>
            <person name="Murat C."/>
            <person name="Martin F."/>
            <person name="Kogel K.H."/>
        </authorList>
    </citation>
    <scope>NUCLEOTIDE SEQUENCE [LARGE SCALE GENOMIC DNA]</scope>
    <source>
        <strain evidence="2 3">DSM 11827</strain>
    </source>
</reference>
<dbReference type="STRING" id="1109443.G4TIJ3"/>
<evidence type="ECO:0000256" key="1">
    <source>
        <dbReference type="SAM" id="Coils"/>
    </source>
</evidence>
<dbReference type="EMBL" id="CAFZ01000107">
    <property type="protein sequence ID" value="CCA71137.1"/>
    <property type="molecule type" value="Genomic_DNA"/>
</dbReference>
<dbReference type="Proteomes" id="UP000007148">
    <property type="component" value="Unassembled WGS sequence"/>
</dbReference>
<gene>
    <name evidence="2" type="ORF">PIIN_05072</name>
</gene>
<evidence type="ECO:0000313" key="3">
    <source>
        <dbReference type="Proteomes" id="UP000007148"/>
    </source>
</evidence>
<dbReference type="OrthoDB" id="3208947at2759"/>
<dbReference type="OMA" id="EWITARV"/>
<dbReference type="eggNOG" id="ENOG502SM3W">
    <property type="taxonomic scope" value="Eukaryota"/>
</dbReference>
<proteinExistence type="predicted"/>
<dbReference type="AlphaFoldDB" id="G4TIJ3"/>
<dbReference type="InParanoid" id="G4TIJ3"/>
<keyword evidence="1" id="KW-0175">Coiled coil</keyword>
<dbReference type="SUPFAM" id="SSF52047">
    <property type="entry name" value="RNI-like"/>
    <property type="match status" value="1"/>
</dbReference>
<dbReference type="InterPro" id="IPR032675">
    <property type="entry name" value="LRR_dom_sf"/>
</dbReference>
<dbReference type="HOGENOM" id="CLU_007608_0_0_1"/>